<dbReference type="PROSITE" id="PS50110">
    <property type="entry name" value="RESPONSE_REGULATORY"/>
    <property type="match status" value="1"/>
</dbReference>
<dbReference type="InterPro" id="IPR011006">
    <property type="entry name" value="CheY-like_superfamily"/>
</dbReference>
<comment type="caution">
    <text evidence="4">The sequence shown here is derived from an EMBL/GenBank/DDBJ whole genome shotgun (WGS) entry which is preliminary data.</text>
</comment>
<proteinExistence type="predicted"/>
<dbReference type="AlphaFoldDB" id="A0A2M8EIY3"/>
<dbReference type="Gene3D" id="3.40.50.2300">
    <property type="match status" value="1"/>
</dbReference>
<accession>A0A2M8EIY3</accession>
<evidence type="ECO:0000256" key="1">
    <source>
        <dbReference type="ARBA" id="ARBA00022553"/>
    </source>
</evidence>
<dbReference type="SUPFAM" id="SSF52172">
    <property type="entry name" value="CheY-like"/>
    <property type="match status" value="1"/>
</dbReference>
<feature type="domain" description="Response regulatory" evidence="3">
    <location>
        <begin position="3"/>
        <end position="122"/>
    </location>
</feature>
<name>A0A2M8EIY3_UNCKA</name>
<organism evidence="4 5">
    <name type="scientific">candidate division WWE3 bacterium CG_4_9_14_0_2_um_filter_48_10</name>
    <dbReference type="NCBI Taxonomy" id="1975078"/>
    <lineage>
        <taxon>Bacteria</taxon>
        <taxon>Katanobacteria</taxon>
    </lineage>
</organism>
<sequence>MAKVLIIDDDRLLVTMYEQKFRKDGLEVITALNGGDGLKKIKEEKPALVLLDIMMPKMNGLEVLGEVKKDPEIKNIPVILLTNLARDSGEEDIEKGLELGAVTYLVKSQLRPSQVVVKVKEILAATKRDELPEVKSA</sequence>
<protein>
    <submittedName>
        <fullName evidence="4">Response regulator</fullName>
    </submittedName>
</protein>
<gene>
    <name evidence="4" type="ORF">CO059_02040</name>
</gene>
<dbReference type="PANTHER" id="PTHR44591:SF3">
    <property type="entry name" value="RESPONSE REGULATORY DOMAIN-CONTAINING PROTEIN"/>
    <property type="match status" value="1"/>
</dbReference>
<dbReference type="GO" id="GO:0000160">
    <property type="term" value="P:phosphorelay signal transduction system"/>
    <property type="evidence" value="ECO:0007669"/>
    <property type="project" value="InterPro"/>
</dbReference>
<reference evidence="5" key="1">
    <citation type="submission" date="2017-09" db="EMBL/GenBank/DDBJ databases">
        <title>Depth-based differentiation of microbial function through sediment-hosted aquifers and enrichment of novel symbionts in the deep terrestrial subsurface.</title>
        <authorList>
            <person name="Probst A.J."/>
            <person name="Ladd B."/>
            <person name="Jarett J.K."/>
            <person name="Geller-Mcgrath D.E."/>
            <person name="Sieber C.M.K."/>
            <person name="Emerson J.B."/>
            <person name="Anantharaman K."/>
            <person name="Thomas B.C."/>
            <person name="Malmstrom R."/>
            <person name="Stieglmeier M."/>
            <person name="Klingl A."/>
            <person name="Woyke T."/>
            <person name="Ryan C.M."/>
            <person name="Banfield J.F."/>
        </authorList>
    </citation>
    <scope>NUCLEOTIDE SEQUENCE [LARGE SCALE GENOMIC DNA]</scope>
</reference>
<dbReference type="InterPro" id="IPR001789">
    <property type="entry name" value="Sig_transdc_resp-reg_receiver"/>
</dbReference>
<evidence type="ECO:0000256" key="2">
    <source>
        <dbReference type="PROSITE-ProRule" id="PRU00169"/>
    </source>
</evidence>
<dbReference type="SMART" id="SM00448">
    <property type="entry name" value="REC"/>
    <property type="match status" value="1"/>
</dbReference>
<dbReference type="EMBL" id="PFSK01000027">
    <property type="protein sequence ID" value="PJC22675.1"/>
    <property type="molecule type" value="Genomic_DNA"/>
</dbReference>
<evidence type="ECO:0000313" key="5">
    <source>
        <dbReference type="Proteomes" id="UP000228781"/>
    </source>
</evidence>
<dbReference type="Pfam" id="PF00072">
    <property type="entry name" value="Response_reg"/>
    <property type="match status" value="1"/>
</dbReference>
<evidence type="ECO:0000259" key="3">
    <source>
        <dbReference type="PROSITE" id="PS50110"/>
    </source>
</evidence>
<dbReference type="InterPro" id="IPR050595">
    <property type="entry name" value="Bact_response_regulator"/>
</dbReference>
<dbReference type="PANTHER" id="PTHR44591">
    <property type="entry name" value="STRESS RESPONSE REGULATOR PROTEIN 1"/>
    <property type="match status" value="1"/>
</dbReference>
<dbReference type="CDD" id="cd17574">
    <property type="entry name" value="REC_OmpR"/>
    <property type="match status" value="1"/>
</dbReference>
<evidence type="ECO:0000313" key="4">
    <source>
        <dbReference type="EMBL" id="PJC22675.1"/>
    </source>
</evidence>
<dbReference type="Proteomes" id="UP000228781">
    <property type="component" value="Unassembled WGS sequence"/>
</dbReference>
<keyword evidence="1 2" id="KW-0597">Phosphoprotein</keyword>
<feature type="modified residue" description="4-aspartylphosphate" evidence="2">
    <location>
        <position position="52"/>
    </location>
</feature>